<protein>
    <submittedName>
        <fullName evidence="2">Uncharacterized protein LOC113502904</fullName>
    </submittedName>
</protein>
<dbReference type="RefSeq" id="XP_026740458.1">
    <property type="nucleotide sequence ID" value="XM_026884657.1"/>
</dbReference>
<dbReference type="PANTHER" id="PTHR36693:SF1">
    <property type="entry name" value="GH02722P"/>
    <property type="match status" value="1"/>
</dbReference>
<name>A0A7E5WID5_TRINI</name>
<organism evidence="1 2">
    <name type="scientific">Trichoplusia ni</name>
    <name type="common">Cabbage looper</name>
    <dbReference type="NCBI Taxonomy" id="7111"/>
    <lineage>
        <taxon>Eukaryota</taxon>
        <taxon>Metazoa</taxon>
        <taxon>Ecdysozoa</taxon>
        <taxon>Arthropoda</taxon>
        <taxon>Hexapoda</taxon>
        <taxon>Insecta</taxon>
        <taxon>Pterygota</taxon>
        <taxon>Neoptera</taxon>
        <taxon>Endopterygota</taxon>
        <taxon>Lepidoptera</taxon>
        <taxon>Glossata</taxon>
        <taxon>Ditrysia</taxon>
        <taxon>Noctuoidea</taxon>
        <taxon>Noctuidae</taxon>
        <taxon>Plusiinae</taxon>
        <taxon>Trichoplusia</taxon>
    </lineage>
</organism>
<dbReference type="Proteomes" id="UP000322000">
    <property type="component" value="Chromosome 18"/>
</dbReference>
<dbReference type="FunCoup" id="A0A7E5WID5">
    <property type="interactions" value="40"/>
</dbReference>
<evidence type="ECO:0000313" key="1">
    <source>
        <dbReference type="Proteomes" id="UP000322000"/>
    </source>
</evidence>
<dbReference type="OrthoDB" id="121932at2759"/>
<gene>
    <name evidence="2" type="primary">LOC113502904</name>
</gene>
<dbReference type="PANTHER" id="PTHR36693">
    <property type="entry name" value="GH02722P"/>
    <property type="match status" value="1"/>
</dbReference>
<keyword evidence="1" id="KW-1185">Reference proteome</keyword>
<reference evidence="2" key="1">
    <citation type="submission" date="2025-08" db="UniProtKB">
        <authorList>
            <consortium name="RefSeq"/>
        </authorList>
    </citation>
    <scope>IDENTIFICATION</scope>
</reference>
<dbReference type="KEGG" id="tnl:113502904"/>
<evidence type="ECO:0000313" key="2">
    <source>
        <dbReference type="RefSeq" id="XP_026740458.1"/>
    </source>
</evidence>
<proteinExistence type="predicted"/>
<dbReference type="Pfam" id="PF16065">
    <property type="entry name" value="DUF4807"/>
    <property type="match status" value="1"/>
</dbReference>
<dbReference type="GeneID" id="113502904"/>
<dbReference type="InterPro" id="IPR032072">
    <property type="entry name" value="DUF4807"/>
</dbReference>
<dbReference type="InParanoid" id="A0A7E5WID5"/>
<accession>A0A7E5WID5</accession>
<dbReference type="AlphaFoldDB" id="A0A7E5WID5"/>
<sequence length="257" mass="29252">MQVVTKVRLFRSPYTIFFISEDVSVLPDEQYYKSIGVKTGDCCEFEIDGEEAKKKLKLRVNALFLQPFVKECVNSDVYRSNVVSHMNRLGGYPECGTVFLKLILEPPDTEIIDYAWNERILKLIWTRVEIENAFSWLSTLGGAYSALGDYFEHCAEEAGRISLRQYKLSIMLGDDGLAARSRLYSALSQAQKGNLHISRNIVRNVAAFGRATHDKRLIRMCQGVWAKLKYLRSLKKSAEQSKDCDISNGKIMNDLSI</sequence>